<dbReference type="EMBL" id="JANJYI010000005">
    <property type="protein sequence ID" value="KAK2651223.1"/>
    <property type="molecule type" value="Genomic_DNA"/>
</dbReference>
<dbReference type="PANTHER" id="PTHR31286:SF167">
    <property type="entry name" value="OS09G0268800 PROTEIN"/>
    <property type="match status" value="1"/>
</dbReference>
<proteinExistence type="predicted"/>
<organism evidence="3 4">
    <name type="scientific">Dipteronia dyeriana</name>
    <dbReference type="NCBI Taxonomy" id="168575"/>
    <lineage>
        <taxon>Eukaryota</taxon>
        <taxon>Viridiplantae</taxon>
        <taxon>Streptophyta</taxon>
        <taxon>Embryophyta</taxon>
        <taxon>Tracheophyta</taxon>
        <taxon>Spermatophyta</taxon>
        <taxon>Magnoliopsida</taxon>
        <taxon>eudicotyledons</taxon>
        <taxon>Gunneridae</taxon>
        <taxon>Pentapetalae</taxon>
        <taxon>rosids</taxon>
        <taxon>malvids</taxon>
        <taxon>Sapindales</taxon>
        <taxon>Sapindaceae</taxon>
        <taxon>Hippocastanoideae</taxon>
        <taxon>Acereae</taxon>
        <taxon>Dipteronia</taxon>
    </lineage>
</organism>
<comment type="caution">
    <text evidence="3">The sequence shown here is derived from an EMBL/GenBank/DDBJ whole genome shotgun (WGS) entry which is preliminary data.</text>
</comment>
<gene>
    <name evidence="3" type="ORF">Ddye_018712</name>
</gene>
<sequence length="299" mass="33551">MLEEEIVKLYENLSLADEDRTIHELHRIQLNLAVGPSYFDKSLIVLEKPDGTKDISLLGFDRVELYVQIHKVPIMCMNRKTVRWLSDQIGKVVDIPAESKECWGKFMKVKVHIDISKPLKRWLRLKLDKSDKMVVVGLKYEKLPEFCYACGGALVGKVKPREELCKEVDNGLLGSGSASLGFENGDPKTIGLFARRKTIVDHSKTLATISDFGPSPTQGKWATGPIEVPSQENHDPDVMISNSKHVPATMTSEPKEMKPKGLVLPKRPKSNSINQDKMLTKSGLRSEMQISPYKGNARK</sequence>
<dbReference type="InterPro" id="IPR025836">
    <property type="entry name" value="Zn_knuckle_CX2CX4HX4C"/>
</dbReference>
<protein>
    <recommendedName>
        <fullName evidence="2">Zinc knuckle CX2CX4HX4C domain-containing protein</fullName>
    </recommendedName>
</protein>
<feature type="domain" description="Zinc knuckle CX2CX4HX4C" evidence="2">
    <location>
        <begin position="113"/>
        <end position="151"/>
    </location>
</feature>
<evidence type="ECO:0000313" key="3">
    <source>
        <dbReference type="EMBL" id="KAK2651223.1"/>
    </source>
</evidence>
<dbReference type="InterPro" id="IPR040256">
    <property type="entry name" value="At4g02000-like"/>
</dbReference>
<reference evidence="3" key="1">
    <citation type="journal article" date="2023" name="Plant J.">
        <title>Genome sequences and population genomics provide insights into the demographic history, inbreeding, and mutation load of two 'living fossil' tree species of Dipteronia.</title>
        <authorList>
            <person name="Feng Y."/>
            <person name="Comes H.P."/>
            <person name="Chen J."/>
            <person name="Zhu S."/>
            <person name="Lu R."/>
            <person name="Zhang X."/>
            <person name="Li P."/>
            <person name="Qiu J."/>
            <person name="Olsen K.M."/>
            <person name="Qiu Y."/>
        </authorList>
    </citation>
    <scope>NUCLEOTIDE SEQUENCE</scope>
    <source>
        <strain evidence="3">KIB01</strain>
    </source>
</reference>
<dbReference type="Proteomes" id="UP001280121">
    <property type="component" value="Unassembled WGS sequence"/>
</dbReference>
<dbReference type="PANTHER" id="PTHR31286">
    <property type="entry name" value="GLYCINE-RICH CELL WALL STRUCTURAL PROTEIN 1.8-LIKE"/>
    <property type="match status" value="1"/>
</dbReference>
<name>A0AAD9UBJ8_9ROSI</name>
<feature type="region of interest" description="Disordered" evidence="1">
    <location>
        <begin position="250"/>
        <end position="299"/>
    </location>
</feature>
<evidence type="ECO:0000256" key="1">
    <source>
        <dbReference type="SAM" id="MobiDB-lite"/>
    </source>
</evidence>
<accession>A0AAD9UBJ8</accession>
<evidence type="ECO:0000313" key="4">
    <source>
        <dbReference type="Proteomes" id="UP001280121"/>
    </source>
</evidence>
<dbReference type="AlphaFoldDB" id="A0AAD9UBJ8"/>
<evidence type="ECO:0000259" key="2">
    <source>
        <dbReference type="Pfam" id="PF14392"/>
    </source>
</evidence>
<dbReference type="Pfam" id="PF14392">
    <property type="entry name" value="zf-CCHC_4"/>
    <property type="match status" value="1"/>
</dbReference>
<keyword evidence="4" id="KW-1185">Reference proteome</keyword>